<protein>
    <recommendedName>
        <fullName evidence="8">Protein transport protein SFT2</fullName>
    </recommendedName>
</protein>
<organism evidence="9">
    <name type="scientific">Cyberlindnera fabianii</name>
    <name type="common">Yeast</name>
    <name type="synonym">Hansenula fabianii</name>
    <dbReference type="NCBI Taxonomy" id="36022"/>
    <lineage>
        <taxon>Eukaryota</taxon>
        <taxon>Fungi</taxon>
        <taxon>Dikarya</taxon>
        <taxon>Ascomycota</taxon>
        <taxon>Saccharomycotina</taxon>
        <taxon>Saccharomycetes</taxon>
        <taxon>Phaffomycetales</taxon>
        <taxon>Phaffomycetaceae</taxon>
        <taxon>Cyberlindnera</taxon>
    </lineage>
</organism>
<keyword evidence="6 8" id="KW-0472">Membrane</keyword>
<proteinExistence type="inferred from homology"/>
<evidence type="ECO:0000256" key="7">
    <source>
        <dbReference type="ARBA" id="ARBA00025800"/>
    </source>
</evidence>
<dbReference type="PANTHER" id="PTHR23137">
    <property type="entry name" value="VESICLE TRANSPORT PROTEIN-RELATED"/>
    <property type="match status" value="1"/>
</dbReference>
<comment type="similarity">
    <text evidence="7 8">Belongs to the SFT2 family.</text>
</comment>
<keyword evidence="5 8" id="KW-1133">Transmembrane helix</keyword>
<comment type="function">
    <text evidence="8">Nonessential protein required for the fusion of transport vesicles derived from the endocytic pathway with the Golgi complex.</text>
</comment>
<evidence type="ECO:0000256" key="5">
    <source>
        <dbReference type="ARBA" id="ARBA00022989"/>
    </source>
</evidence>
<dbReference type="Pfam" id="PF04178">
    <property type="entry name" value="Got1"/>
    <property type="match status" value="1"/>
</dbReference>
<dbReference type="OMA" id="GLMFFTR"/>
<name>A0A061B1U3_CYBFA</name>
<dbReference type="GO" id="GO:0000139">
    <property type="term" value="C:Golgi membrane"/>
    <property type="evidence" value="ECO:0007669"/>
    <property type="project" value="UniProtKB-SubCell"/>
</dbReference>
<feature type="transmembrane region" description="Helical" evidence="8">
    <location>
        <begin position="150"/>
        <end position="168"/>
    </location>
</feature>
<dbReference type="Proteomes" id="UP000189513">
    <property type="component" value="Unassembled WGS sequence"/>
</dbReference>
<dbReference type="PANTHER" id="PTHR23137:SF36">
    <property type="entry name" value="VESICLE TRANSPORT PROTEIN SFT2C"/>
    <property type="match status" value="1"/>
</dbReference>
<dbReference type="AlphaFoldDB" id="A0A061B1U3"/>
<dbReference type="GO" id="GO:0016192">
    <property type="term" value="P:vesicle-mediated transport"/>
    <property type="evidence" value="ECO:0007669"/>
    <property type="project" value="InterPro"/>
</dbReference>
<sequence length="219" mass="24232">MEDTSTSTLRDQWNRWSSTHNTAAPATTGAGAINESAKTLFSGWAETLNSTANDVYQRLPMTQQDANSIAQEEPSWFTLSRFERLMGFIACLGGSILCFTMCFFLFPVLAIKPRKFGLLWSLGSLLFVISFGLLQGPVAYFNHLTSKQRLPFTVFFFGSVVATIYFSGFMKSTILTLFSSIVEIVAIAYYTVSYFPFGTQGLRMATSVGARQISSLVGF</sequence>
<dbReference type="InterPro" id="IPR007305">
    <property type="entry name" value="Vesicle_transpt_Got1/SFT2"/>
</dbReference>
<evidence type="ECO:0000313" key="11">
    <source>
        <dbReference type="Proteomes" id="UP000189513"/>
    </source>
</evidence>
<feature type="transmembrane region" description="Helical" evidence="8">
    <location>
        <begin position="85"/>
        <end position="106"/>
    </location>
</feature>
<accession>A0A061B1U3</accession>
<evidence type="ECO:0000256" key="1">
    <source>
        <dbReference type="ARBA" id="ARBA00004141"/>
    </source>
</evidence>
<dbReference type="InterPro" id="IPR011691">
    <property type="entry name" value="Vesicle_transpt_SFT2"/>
</dbReference>
<keyword evidence="8" id="KW-0333">Golgi apparatus</keyword>
<reference evidence="10" key="3">
    <citation type="submission" date="2017-01" db="EMBL/GenBank/DDBJ databases">
        <authorList>
            <person name="Mah S.A."/>
            <person name="Swanson W.J."/>
            <person name="Moy G.W."/>
            <person name="Vacquier V.D."/>
        </authorList>
    </citation>
    <scope>NUCLEOTIDE SEQUENCE [LARGE SCALE GENOMIC DNA]</scope>
    <source>
        <strain evidence="10">65</strain>
    </source>
</reference>
<dbReference type="GO" id="GO:0015031">
    <property type="term" value="P:protein transport"/>
    <property type="evidence" value="ECO:0007669"/>
    <property type="project" value="UniProtKB-KW"/>
</dbReference>
<keyword evidence="2 8" id="KW-0813">Transport</keyword>
<keyword evidence="4 8" id="KW-0653">Protein transport</keyword>
<keyword evidence="3 8" id="KW-0812">Transmembrane</keyword>
<evidence type="ECO:0000256" key="6">
    <source>
        <dbReference type="ARBA" id="ARBA00023136"/>
    </source>
</evidence>
<dbReference type="EMBL" id="MPUK01000007">
    <property type="protein sequence ID" value="ONH66331.1"/>
    <property type="molecule type" value="Genomic_DNA"/>
</dbReference>
<reference evidence="9" key="1">
    <citation type="journal article" date="2014" name="Genome Announc.">
        <title>Genome sequence of the yeast Cyberlindnera fabianii (Hansenula fabianii).</title>
        <authorList>
            <person name="Freel K.C."/>
            <person name="Sarilar V."/>
            <person name="Neuveglise C."/>
            <person name="Devillers H."/>
            <person name="Friedrich A."/>
            <person name="Schacherer J."/>
        </authorList>
    </citation>
    <scope>NUCLEOTIDE SEQUENCE</scope>
    <source>
        <strain evidence="9">YJS4271</strain>
    </source>
</reference>
<gene>
    <name evidence="10" type="ORF">BON22_3774</name>
    <name evidence="9" type="ORF">CYFA0S_07e04082g</name>
</gene>
<evidence type="ECO:0000256" key="4">
    <source>
        <dbReference type="ARBA" id="ARBA00022927"/>
    </source>
</evidence>
<dbReference type="OrthoDB" id="660759at2759"/>
<feature type="transmembrane region" description="Helical" evidence="8">
    <location>
        <begin position="174"/>
        <end position="197"/>
    </location>
</feature>
<evidence type="ECO:0000256" key="2">
    <source>
        <dbReference type="ARBA" id="ARBA00022448"/>
    </source>
</evidence>
<evidence type="ECO:0000256" key="8">
    <source>
        <dbReference type="RuleBase" id="RU363111"/>
    </source>
</evidence>
<evidence type="ECO:0000313" key="10">
    <source>
        <dbReference type="EMBL" id="ONH66331.1"/>
    </source>
</evidence>
<keyword evidence="11" id="KW-1185">Reference proteome</keyword>
<evidence type="ECO:0000256" key="3">
    <source>
        <dbReference type="ARBA" id="ARBA00022692"/>
    </source>
</evidence>
<feature type="transmembrane region" description="Helical" evidence="8">
    <location>
        <begin position="118"/>
        <end position="138"/>
    </location>
</feature>
<dbReference type="VEuPathDB" id="FungiDB:BON22_3774"/>
<comment type="subcellular location">
    <subcellularLocation>
        <location evidence="8">Golgi apparatus membrane</location>
        <topology evidence="8">Multi-pass membrane protein</topology>
    </subcellularLocation>
    <subcellularLocation>
        <location evidence="1">Membrane</location>
        <topology evidence="1">Multi-pass membrane protein</topology>
    </subcellularLocation>
</comment>
<evidence type="ECO:0000313" key="9">
    <source>
        <dbReference type="EMBL" id="CDR41606.1"/>
    </source>
</evidence>
<dbReference type="STRING" id="36022.A0A061B1U3"/>
<dbReference type="EMBL" id="LK052892">
    <property type="protein sequence ID" value="CDR41606.1"/>
    <property type="molecule type" value="Genomic_DNA"/>
</dbReference>
<reference evidence="11" key="2">
    <citation type="journal article" date="2017" name="Genome Announc.">
        <title>Genome sequences of Cyberlindnera fabianii 65, Pichia kudriavzevii 129, and Saccharomyces cerevisiae 131 isolated from fermented masau fruits in Zimbabwe.</title>
        <authorList>
            <person name="van Rijswijck I.M.H."/>
            <person name="Derks M.F.L."/>
            <person name="Abee T."/>
            <person name="de Ridder D."/>
            <person name="Smid E.J."/>
        </authorList>
    </citation>
    <scope>NUCLEOTIDE SEQUENCE [LARGE SCALE GENOMIC DNA]</scope>
    <source>
        <strain evidence="11">65</strain>
    </source>
</reference>